<evidence type="ECO:0000313" key="3">
    <source>
        <dbReference type="Proteomes" id="UP001301442"/>
    </source>
</evidence>
<dbReference type="RefSeq" id="WP_348396591.1">
    <property type="nucleotide sequence ID" value="NZ_CP136600.1"/>
</dbReference>
<evidence type="ECO:0000256" key="1">
    <source>
        <dbReference type="SAM" id="MobiDB-lite"/>
    </source>
</evidence>
<sequence>MNTVKSQDKQVNKVMVAIAIASAFLITACDGDSYSNNDIDTTVTIVDPVTVSYEVSVVNLTNAQPMSPIAVVLHNEGNLWMVGESASTALEALAESGDNSQVLNLDVVLASASGDGVLMPGMSDTIMVTSVEIVPTQLSIATMLVNTNDAFTGINSMSLENLAVGESISMLTGSYDSGTEKNTESTASIPGPAAEGEGFNNARDDVDFVAMHPGIVTKNDGLTGSTLNFSHRFDNPTLRVTITRTE</sequence>
<feature type="region of interest" description="Disordered" evidence="1">
    <location>
        <begin position="175"/>
        <end position="200"/>
    </location>
</feature>
<accession>A0ABZ0GR19</accession>
<dbReference type="EMBL" id="CP136600">
    <property type="protein sequence ID" value="WOH37813.1"/>
    <property type="molecule type" value="Genomic_DNA"/>
</dbReference>
<dbReference type="InterPro" id="IPR038678">
    <property type="entry name" value="Spondin_N_sf"/>
</dbReference>
<gene>
    <name evidence="2" type="ORF">RI844_00825</name>
</gene>
<dbReference type="Proteomes" id="UP001301442">
    <property type="component" value="Chromosome"/>
</dbReference>
<proteinExistence type="predicted"/>
<organism evidence="2 3">
    <name type="scientific">Thalassotalea fonticola</name>
    <dbReference type="NCBI Taxonomy" id="3065649"/>
    <lineage>
        <taxon>Bacteria</taxon>
        <taxon>Pseudomonadati</taxon>
        <taxon>Pseudomonadota</taxon>
        <taxon>Gammaproteobacteria</taxon>
        <taxon>Alteromonadales</taxon>
        <taxon>Colwelliaceae</taxon>
        <taxon>Thalassotalea</taxon>
    </lineage>
</organism>
<protein>
    <submittedName>
        <fullName evidence="2">Spondin domain-containing protein</fullName>
    </submittedName>
</protein>
<dbReference type="InterPro" id="IPR009465">
    <property type="entry name" value="Spondin_N"/>
</dbReference>
<evidence type="ECO:0000313" key="2">
    <source>
        <dbReference type="EMBL" id="WOH37813.1"/>
    </source>
</evidence>
<reference evidence="2 3" key="1">
    <citation type="submission" date="2023-09" db="EMBL/GenBank/DDBJ databases">
        <authorList>
            <person name="Qi X."/>
        </authorList>
    </citation>
    <scope>NUCLEOTIDE SEQUENCE [LARGE SCALE GENOMIC DNA]</scope>
    <source>
        <strain evidence="2 3">S1-1</strain>
    </source>
</reference>
<dbReference type="NCBIfam" id="NF038123">
    <property type="entry name" value="NF038123_dom"/>
    <property type="match status" value="1"/>
</dbReference>
<name>A0ABZ0GR19_9GAMM</name>
<dbReference type="Gene3D" id="2.60.40.2130">
    <property type="entry name" value="F-spondin domain"/>
    <property type="match status" value="1"/>
</dbReference>
<keyword evidence="3" id="KW-1185">Reference proteome</keyword>